<gene>
    <name evidence="3" type="ORF">C8F04DRAFT_1192662</name>
</gene>
<proteinExistence type="predicted"/>
<organism evidence="3 4">
    <name type="scientific">Mycena alexandri</name>
    <dbReference type="NCBI Taxonomy" id="1745969"/>
    <lineage>
        <taxon>Eukaryota</taxon>
        <taxon>Fungi</taxon>
        <taxon>Dikarya</taxon>
        <taxon>Basidiomycota</taxon>
        <taxon>Agaricomycotina</taxon>
        <taxon>Agaricomycetes</taxon>
        <taxon>Agaricomycetidae</taxon>
        <taxon>Agaricales</taxon>
        <taxon>Marasmiineae</taxon>
        <taxon>Mycenaceae</taxon>
        <taxon>Mycena</taxon>
    </lineage>
</organism>
<feature type="region of interest" description="Disordered" evidence="1">
    <location>
        <begin position="95"/>
        <end position="131"/>
    </location>
</feature>
<sequence length="583" mass="64420">MDWIQITLRAKLVTSIIPRYGQLSVLMECEVDPLAAYDVVLGSEWASHIRDFVLGLGYRLDDNFDAWSFFSDVRHPLGFSSYSFLPPSSLSPLEVTAPADSSGRPSTLSVEATAAAASSGGPSNLNNHSGARHRDRSFVHFEPVIAPDDPGPLKPLEAHFLLLDVDARGVDALERLLLSPHRNANVFTMDEANLRKLIKLHHVPCPADFALDVARNAMMSHLLTGACIGFCDPLSDKRRRVIQDSLEPLVIHDILNRVEDLPKGSLLVLAQSHGLNSAKARSREQLRASIAHYISMGSCTSREGYSSYLACSELESTLPPSALSTPGTGDDPATCLQIRIIRQIAPLLRVRALKQMLQLHDVKFEEGDNLRQLRKRLKLFLGRLTAGKYAEDDLALTGSARLHARLRSDWPQVVPDHLKRRLKAQFNIAISSATLATFVCGSCAENCPIDHKGTLSLEDFDINLLKRPDQSLWIDAQCLEVEPDMMDTVLALCKHCRSDLEAGRVPALSIANRNYLGPVPLELQGLTVVEEAMIALCRAKCWIIQLREDASDASIPFAQRGVRGHIIVYPNDRPLLPRAYPLL</sequence>
<feature type="compositionally biased region" description="Low complexity" evidence="1">
    <location>
        <begin position="106"/>
        <end position="126"/>
    </location>
</feature>
<dbReference type="Pfam" id="PF20209">
    <property type="entry name" value="DUF6570"/>
    <property type="match status" value="1"/>
</dbReference>
<dbReference type="Proteomes" id="UP001218188">
    <property type="component" value="Unassembled WGS sequence"/>
</dbReference>
<reference evidence="3" key="1">
    <citation type="submission" date="2023-03" db="EMBL/GenBank/DDBJ databases">
        <title>Massive genome expansion in bonnet fungi (Mycena s.s.) driven by repeated elements and novel gene families across ecological guilds.</title>
        <authorList>
            <consortium name="Lawrence Berkeley National Laboratory"/>
            <person name="Harder C.B."/>
            <person name="Miyauchi S."/>
            <person name="Viragh M."/>
            <person name="Kuo A."/>
            <person name="Thoen E."/>
            <person name="Andreopoulos B."/>
            <person name="Lu D."/>
            <person name="Skrede I."/>
            <person name="Drula E."/>
            <person name="Henrissat B."/>
            <person name="Morin E."/>
            <person name="Kohler A."/>
            <person name="Barry K."/>
            <person name="LaButti K."/>
            <person name="Morin E."/>
            <person name="Salamov A."/>
            <person name="Lipzen A."/>
            <person name="Mereny Z."/>
            <person name="Hegedus B."/>
            <person name="Baldrian P."/>
            <person name="Stursova M."/>
            <person name="Weitz H."/>
            <person name="Taylor A."/>
            <person name="Grigoriev I.V."/>
            <person name="Nagy L.G."/>
            <person name="Martin F."/>
            <person name="Kauserud H."/>
        </authorList>
    </citation>
    <scope>NUCLEOTIDE SEQUENCE</scope>
    <source>
        <strain evidence="3">CBHHK200</strain>
    </source>
</reference>
<keyword evidence="4" id="KW-1185">Reference proteome</keyword>
<evidence type="ECO:0000259" key="2">
    <source>
        <dbReference type="Pfam" id="PF20209"/>
    </source>
</evidence>
<comment type="caution">
    <text evidence="3">The sequence shown here is derived from an EMBL/GenBank/DDBJ whole genome shotgun (WGS) entry which is preliminary data.</text>
</comment>
<dbReference type="AlphaFoldDB" id="A0AAD6WTD6"/>
<name>A0AAD6WTD6_9AGAR</name>
<dbReference type="EMBL" id="JARJCM010000173">
    <property type="protein sequence ID" value="KAJ7024245.1"/>
    <property type="molecule type" value="Genomic_DNA"/>
</dbReference>
<feature type="domain" description="DUF6570" evidence="2">
    <location>
        <begin position="503"/>
        <end position="578"/>
    </location>
</feature>
<evidence type="ECO:0000256" key="1">
    <source>
        <dbReference type="SAM" id="MobiDB-lite"/>
    </source>
</evidence>
<accession>A0AAD6WTD6</accession>
<protein>
    <recommendedName>
        <fullName evidence="2">DUF6570 domain-containing protein</fullName>
    </recommendedName>
</protein>
<dbReference type="InterPro" id="IPR046700">
    <property type="entry name" value="DUF6570"/>
</dbReference>
<evidence type="ECO:0000313" key="4">
    <source>
        <dbReference type="Proteomes" id="UP001218188"/>
    </source>
</evidence>
<evidence type="ECO:0000313" key="3">
    <source>
        <dbReference type="EMBL" id="KAJ7024245.1"/>
    </source>
</evidence>